<feature type="domain" description="Anti-sigma-28 factor FlgM C-terminal" evidence="10">
    <location>
        <begin position="45"/>
        <end position="100"/>
    </location>
</feature>
<dbReference type="InterPro" id="IPR007412">
    <property type="entry name" value="FlgM"/>
</dbReference>
<comment type="caution">
    <text evidence="11">The sequence shown here is derived from an EMBL/GenBank/DDBJ whole genome shotgun (WGS) entry which is preliminary data.</text>
</comment>
<protein>
    <recommendedName>
        <fullName evidence="2">Negative regulator of flagellin synthesis</fullName>
    </recommendedName>
    <alternativeName>
        <fullName evidence="8">Anti-sigma-28 factor</fullName>
    </alternativeName>
</protein>
<keyword evidence="12" id="KW-1185">Reference proteome</keyword>
<evidence type="ECO:0000256" key="8">
    <source>
        <dbReference type="ARBA" id="ARBA00030117"/>
    </source>
</evidence>
<dbReference type="GO" id="GO:0045892">
    <property type="term" value="P:negative regulation of DNA-templated transcription"/>
    <property type="evidence" value="ECO:0007669"/>
    <property type="project" value="InterPro"/>
</dbReference>
<dbReference type="AlphaFoldDB" id="A0A317MWS3"/>
<feature type="compositionally biased region" description="Low complexity" evidence="9">
    <location>
        <begin position="25"/>
        <end position="43"/>
    </location>
</feature>
<keyword evidence="3" id="KW-0678">Repressor</keyword>
<keyword evidence="5" id="KW-0805">Transcription regulation</keyword>
<comment type="similarity">
    <text evidence="1">Belongs to the FlgM family.</text>
</comment>
<evidence type="ECO:0000256" key="6">
    <source>
        <dbReference type="ARBA" id="ARBA00023163"/>
    </source>
</evidence>
<evidence type="ECO:0000259" key="10">
    <source>
        <dbReference type="Pfam" id="PF04316"/>
    </source>
</evidence>
<reference evidence="11 12" key="1">
    <citation type="submission" date="2018-05" db="EMBL/GenBank/DDBJ databases">
        <title>Genomic Encyclopedia of Type Strains, Phase IV (KMG-IV): sequencing the most valuable type-strain genomes for metagenomic binning, comparative biology and taxonomic classification.</title>
        <authorList>
            <person name="Goeker M."/>
        </authorList>
    </citation>
    <scope>NUCLEOTIDE SEQUENCE [LARGE SCALE GENOMIC DNA]</scope>
    <source>
        <strain evidence="11 12">DSM 23606</strain>
    </source>
</reference>
<dbReference type="OrthoDB" id="5592959at2"/>
<evidence type="ECO:0000256" key="2">
    <source>
        <dbReference type="ARBA" id="ARBA00017823"/>
    </source>
</evidence>
<evidence type="ECO:0000256" key="5">
    <source>
        <dbReference type="ARBA" id="ARBA00023015"/>
    </source>
</evidence>
<dbReference type="Pfam" id="PF04316">
    <property type="entry name" value="FlgM"/>
    <property type="match status" value="1"/>
</dbReference>
<evidence type="ECO:0000256" key="9">
    <source>
        <dbReference type="SAM" id="MobiDB-lite"/>
    </source>
</evidence>
<dbReference type="InterPro" id="IPR035890">
    <property type="entry name" value="Anti-sigma-28_factor_FlgM_sf"/>
</dbReference>
<dbReference type="RefSeq" id="WP_110017828.1">
    <property type="nucleotide sequence ID" value="NZ_QGTJ01000003.1"/>
</dbReference>
<dbReference type="EMBL" id="QGTJ01000003">
    <property type="protein sequence ID" value="PWV63325.1"/>
    <property type="molecule type" value="Genomic_DNA"/>
</dbReference>
<dbReference type="Proteomes" id="UP000246569">
    <property type="component" value="Unassembled WGS sequence"/>
</dbReference>
<comment type="function">
    <text evidence="7">Responsible for the coupling of flagellin expression to flagellar assembly by preventing expression of the flagellin genes when a component of the middle class of proteins is defective. It negatively regulates flagellar genes by inhibiting the activity of FliA by directly binding to FliA.</text>
</comment>
<keyword evidence="4" id="KW-1005">Bacterial flagellum biogenesis</keyword>
<dbReference type="SUPFAM" id="SSF101498">
    <property type="entry name" value="Anti-sigma factor FlgM"/>
    <property type="match status" value="1"/>
</dbReference>
<accession>A0A317MWS3</accession>
<organism evidence="11 12">
    <name type="scientific">Plasticicumulans acidivorans</name>
    <dbReference type="NCBI Taxonomy" id="886464"/>
    <lineage>
        <taxon>Bacteria</taxon>
        <taxon>Pseudomonadati</taxon>
        <taxon>Pseudomonadota</taxon>
        <taxon>Gammaproteobacteria</taxon>
        <taxon>Candidatus Competibacteraceae</taxon>
        <taxon>Plasticicumulans</taxon>
    </lineage>
</organism>
<evidence type="ECO:0000256" key="4">
    <source>
        <dbReference type="ARBA" id="ARBA00022795"/>
    </source>
</evidence>
<name>A0A317MWS3_9GAMM</name>
<evidence type="ECO:0000256" key="7">
    <source>
        <dbReference type="ARBA" id="ARBA00024739"/>
    </source>
</evidence>
<feature type="region of interest" description="Disordered" evidence="9">
    <location>
        <begin position="1"/>
        <end position="43"/>
    </location>
</feature>
<dbReference type="GO" id="GO:0044781">
    <property type="term" value="P:bacterial-type flagellum organization"/>
    <property type="evidence" value="ECO:0007669"/>
    <property type="project" value="UniProtKB-KW"/>
</dbReference>
<evidence type="ECO:0000313" key="11">
    <source>
        <dbReference type="EMBL" id="PWV63325.1"/>
    </source>
</evidence>
<dbReference type="NCBIfam" id="TIGR03824">
    <property type="entry name" value="FlgM_jcvi"/>
    <property type="match status" value="1"/>
</dbReference>
<gene>
    <name evidence="11" type="ORF">C7443_103250</name>
</gene>
<keyword evidence="6" id="KW-0804">Transcription</keyword>
<evidence type="ECO:0000256" key="3">
    <source>
        <dbReference type="ARBA" id="ARBA00022491"/>
    </source>
</evidence>
<sequence>MTINNVGGPGAAPIRSVPTVKPQETTAAQQATPAGAQADAVAGDDAVSLTAGTRQLRDVERQLTQEEPAFDAKRVEALKQAVASGEYRVDSRRVAARLLDFENDLSR</sequence>
<evidence type="ECO:0000313" key="12">
    <source>
        <dbReference type="Proteomes" id="UP000246569"/>
    </source>
</evidence>
<evidence type="ECO:0000256" key="1">
    <source>
        <dbReference type="ARBA" id="ARBA00005322"/>
    </source>
</evidence>
<dbReference type="InterPro" id="IPR031316">
    <property type="entry name" value="FlgM_C"/>
</dbReference>
<proteinExistence type="inferred from homology"/>